<proteinExistence type="predicted"/>
<feature type="transmembrane region" description="Helical" evidence="1">
    <location>
        <begin position="111"/>
        <end position="135"/>
    </location>
</feature>
<dbReference type="Proteomes" id="UP001445076">
    <property type="component" value="Unassembled WGS sequence"/>
</dbReference>
<keyword evidence="3" id="KW-1185">Reference proteome</keyword>
<accession>A0AAW0XD46</accession>
<keyword evidence="1" id="KW-0472">Membrane</keyword>
<evidence type="ECO:0000313" key="2">
    <source>
        <dbReference type="EMBL" id="KAK8742410.1"/>
    </source>
</evidence>
<keyword evidence="1" id="KW-1133">Transmembrane helix</keyword>
<protein>
    <submittedName>
        <fullName evidence="2">Uncharacterized protein</fullName>
    </submittedName>
</protein>
<comment type="caution">
    <text evidence="2">The sequence shown here is derived from an EMBL/GenBank/DDBJ whole genome shotgun (WGS) entry which is preliminary data.</text>
</comment>
<evidence type="ECO:0000313" key="3">
    <source>
        <dbReference type="Proteomes" id="UP001445076"/>
    </source>
</evidence>
<reference evidence="2 3" key="1">
    <citation type="journal article" date="2024" name="BMC Genomics">
        <title>Genome assembly of redclaw crayfish (Cherax quadricarinatus) provides insights into its immune adaptation and hypoxia tolerance.</title>
        <authorList>
            <person name="Liu Z."/>
            <person name="Zheng J."/>
            <person name="Li H."/>
            <person name="Fang K."/>
            <person name="Wang S."/>
            <person name="He J."/>
            <person name="Zhou D."/>
            <person name="Weng S."/>
            <person name="Chi M."/>
            <person name="Gu Z."/>
            <person name="He J."/>
            <person name="Li F."/>
            <person name="Wang M."/>
        </authorList>
    </citation>
    <scope>NUCLEOTIDE SEQUENCE [LARGE SCALE GENOMIC DNA]</scope>
    <source>
        <strain evidence="2">ZL_2023a</strain>
    </source>
</reference>
<feature type="transmembrane region" description="Helical" evidence="1">
    <location>
        <begin position="177"/>
        <end position="196"/>
    </location>
</feature>
<sequence length="199" mass="21915">MSHKITKPMFPVGFDGEDESVRMKYIQVTHPKTGDVHTLGVPVTADNSRLSGAVCIAMDDEEVTQEKDSCKFFRRLLQKIIVSCTVILITFVTTVYFTLAEAKQAEVLTSFLVFCGVSASFILLVIIAALCPTLAQLLTHLGGVASLYWGSHYVTQVIGCVLEVILKMTVQEEHLRIMWITYLAVMGGCVAIIAALSRR</sequence>
<gene>
    <name evidence="2" type="ORF">OTU49_001852</name>
</gene>
<name>A0AAW0XD46_CHEQU</name>
<dbReference type="EMBL" id="JARKIK010000028">
    <property type="protein sequence ID" value="KAK8742410.1"/>
    <property type="molecule type" value="Genomic_DNA"/>
</dbReference>
<evidence type="ECO:0000256" key="1">
    <source>
        <dbReference type="SAM" id="Phobius"/>
    </source>
</evidence>
<feature type="transmembrane region" description="Helical" evidence="1">
    <location>
        <begin position="80"/>
        <end position="99"/>
    </location>
</feature>
<organism evidence="2 3">
    <name type="scientific">Cherax quadricarinatus</name>
    <name type="common">Australian red claw crayfish</name>
    <dbReference type="NCBI Taxonomy" id="27406"/>
    <lineage>
        <taxon>Eukaryota</taxon>
        <taxon>Metazoa</taxon>
        <taxon>Ecdysozoa</taxon>
        <taxon>Arthropoda</taxon>
        <taxon>Crustacea</taxon>
        <taxon>Multicrustacea</taxon>
        <taxon>Malacostraca</taxon>
        <taxon>Eumalacostraca</taxon>
        <taxon>Eucarida</taxon>
        <taxon>Decapoda</taxon>
        <taxon>Pleocyemata</taxon>
        <taxon>Astacidea</taxon>
        <taxon>Parastacoidea</taxon>
        <taxon>Parastacidae</taxon>
        <taxon>Cherax</taxon>
    </lineage>
</organism>
<keyword evidence="1" id="KW-0812">Transmembrane</keyword>
<dbReference type="AlphaFoldDB" id="A0AAW0XD46"/>
<feature type="transmembrane region" description="Helical" evidence="1">
    <location>
        <begin position="147"/>
        <end position="165"/>
    </location>
</feature>